<dbReference type="PROSITE" id="PS50893">
    <property type="entry name" value="ABC_TRANSPORTER_2"/>
    <property type="match status" value="1"/>
</dbReference>
<dbReference type="PANTHER" id="PTHR43117">
    <property type="entry name" value="OSMOPROTECTANT IMPORT ATP-BINDING PROTEIN OSMV"/>
    <property type="match status" value="1"/>
</dbReference>
<evidence type="ECO:0000256" key="1">
    <source>
        <dbReference type="ARBA" id="ARBA00005417"/>
    </source>
</evidence>
<feature type="domain" description="ABC transporter" evidence="6">
    <location>
        <begin position="2"/>
        <end position="237"/>
    </location>
</feature>
<dbReference type="GO" id="GO:0015418">
    <property type="term" value="F:ABC-type quaternary ammonium compound transporting activity"/>
    <property type="evidence" value="ECO:0007669"/>
    <property type="project" value="UniProtKB-EC"/>
</dbReference>
<dbReference type="Proteomes" id="UP000467236">
    <property type="component" value="Chromosome"/>
</dbReference>
<organism evidence="7 8">
    <name type="scientific">Mycobacterium shinjukuense</name>
    <dbReference type="NCBI Taxonomy" id="398694"/>
    <lineage>
        <taxon>Bacteria</taxon>
        <taxon>Bacillati</taxon>
        <taxon>Actinomycetota</taxon>
        <taxon>Actinomycetes</taxon>
        <taxon>Mycobacteriales</taxon>
        <taxon>Mycobacteriaceae</taxon>
        <taxon>Mycobacterium</taxon>
    </lineage>
</organism>
<evidence type="ECO:0000256" key="2">
    <source>
        <dbReference type="ARBA" id="ARBA00022448"/>
    </source>
</evidence>
<dbReference type="SUPFAM" id="SSF52540">
    <property type="entry name" value="P-loop containing nucleoside triphosphate hydrolases"/>
    <property type="match status" value="1"/>
</dbReference>
<proteinExistence type="inferred from homology"/>
<evidence type="ECO:0000256" key="3">
    <source>
        <dbReference type="ARBA" id="ARBA00022741"/>
    </source>
</evidence>
<dbReference type="InterPro" id="IPR003439">
    <property type="entry name" value="ABC_transporter-like_ATP-bd"/>
</dbReference>
<dbReference type="RefSeq" id="WP_083046732.1">
    <property type="nucleotide sequence ID" value="NZ_AP022575.1"/>
</dbReference>
<dbReference type="GO" id="GO:0016887">
    <property type="term" value="F:ATP hydrolysis activity"/>
    <property type="evidence" value="ECO:0007669"/>
    <property type="project" value="InterPro"/>
</dbReference>
<evidence type="ECO:0000313" key="7">
    <source>
        <dbReference type="EMBL" id="BBX75463.1"/>
    </source>
</evidence>
<comment type="similarity">
    <text evidence="1">Belongs to the ABC transporter superfamily.</text>
</comment>
<dbReference type="InterPro" id="IPR003593">
    <property type="entry name" value="AAA+_ATPase"/>
</dbReference>
<dbReference type="EC" id="7.6.2.9" evidence="5"/>
<name>A0A7I7MVB6_9MYCO</name>
<dbReference type="Pfam" id="PF00005">
    <property type="entry name" value="ABC_tran"/>
    <property type="match status" value="1"/>
</dbReference>
<reference evidence="7 8" key="1">
    <citation type="journal article" date="2019" name="Emerg. Microbes Infect.">
        <title>Comprehensive subspecies identification of 175 nontuberculous mycobacteria species based on 7547 genomic profiles.</title>
        <authorList>
            <person name="Matsumoto Y."/>
            <person name="Kinjo T."/>
            <person name="Motooka D."/>
            <person name="Nabeya D."/>
            <person name="Jung N."/>
            <person name="Uechi K."/>
            <person name="Horii T."/>
            <person name="Iida T."/>
            <person name="Fujita J."/>
            <person name="Nakamura S."/>
        </authorList>
    </citation>
    <scope>NUCLEOTIDE SEQUENCE [LARGE SCALE GENOMIC DNA]</scope>
    <source>
        <strain evidence="7 8">JCM 14233</strain>
    </source>
</reference>
<dbReference type="AlphaFoldDB" id="A0A7I7MVB6"/>
<dbReference type="InterPro" id="IPR027417">
    <property type="entry name" value="P-loop_NTPase"/>
</dbReference>
<dbReference type="InterPro" id="IPR017871">
    <property type="entry name" value="ABC_transporter-like_CS"/>
</dbReference>
<evidence type="ECO:0000259" key="6">
    <source>
        <dbReference type="PROSITE" id="PS50893"/>
    </source>
</evidence>
<protein>
    <recommendedName>
        <fullName evidence="5">ABC-type quaternary amine transporter</fullName>
        <ecNumber evidence="5">7.6.2.9</ecNumber>
    </recommendedName>
</protein>
<gene>
    <name evidence="7" type="primary">proV</name>
    <name evidence="7" type="ORF">MSHI_33690</name>
</gene>
<dbReference type="GO" id="GO:0005524">
    <property type="term" value="F:ATP binding"/>
    <property type="evidence" value="ECO:0007669"/>
    <property type="project" value="UniProtKB-KW"/>
</dbReference>
<dbReference type="Gene3D" id="3.40.50.300">
    <property type="entry name" value="P-loop containing nucleotide triphosphate hydrolases"/>
    <property type="match status" value="1"/>
</dbReference>
<dbReference type="SMART" id="SM00382">
    <property type="entry name" value="AAA"/>
    <property type="match status" value="1"/>
</dbReference>
<dbReference type="PROSITE" id="PS00211">
    <property type="entry name" value="ABC_TRANSPORTER_1"/>
    <property type="match status" value="1"/>
</dbReference>
<dbReference type="PANTHER" id="PTHR43117:SF4">
    <property type="entry name" value="OSMOPROTECTANT IMPORT ATP-BINDING PROTEIN OSMV"/>
    <property type="match status" value="1"/>
</dbReference>
<dbReference type="OrthoDB" id="9802264at2"/>
<keyword evidence="8" id="KW-1185">Reference proteome</keyword>
<keyword evidence="3" id="KW-0547">Nucleotide-binding</keyword>
<evidence type="ECO:0000313" key="8">
    <source>
        <dbReference type="Proteomes" id="UP000467236"/>
    </source>
</evidence>
<dbReference type="KEGG" id="mshj:MSHI_33690"/>
<dbReference type="FunFam" id="3.40.50.300:FF:000425">
    <property type="entry name" value="Probable ABC transporter, ATP-binding subunit"/>
    <property type="match status" value="1"/>
</dbReference>
<evidence type="ECO:0000256" key="4">
    <source>
        <dbReference type="ARBA" id="ARBA00022840"/>
    </source>
</evidence>
<evidence type="ECO:0000256" key="5">
    <source>
        <dbReference type="ARBA" id="ARBA00066388"/>
    </source>
</evidence>
<keyword evidence="2" id="KW-0813">Transport</keyword>
<accession>A0A7I7MVB6</accession>
<keyword evidence="4 7" id="KW-0067">ATP-binding</keyword>
<sequence length="366" mass="38480">MISFDNVVKVYPDGATAVDGLSLEVPDGTLTVFVGPSGCGKTTALRMINRMVEPTSGTVTVDGVDVAGVNPVKLRLGMGYVIQNAGLMPHQRVIDNVATVPVLKGQSRRAARQAAYELLDRVGLDPAVATRYPAQLSGGEQQRVGVARALAADPPILLMDEPFSAVDPVVRHDLQNEILRLQSELHKTIVFVTHDIDEAFKLGDVVAVFAPGGRLQQCGQPAALLSRPANEFVSKFIGLGRGYRWLQLIDSAGLPVHDIDRISVSSLGSARLPTGWALVVTDENVPLGWIDGDGLRRHRDGATLSECLAVVGSVFRPPANLSQALDAALSSPSSVGVAVDGCGRVVGGVLAADVLAAFHKGKQPGG</sequence>
<dbReference type="EMBL" id="AP022575">
    <property type="protein sequence ID" value="BBX75463.1"/>
    <property type="molecule type" value="Genomic_DNA"/>
</dbReference>